<evidence type="ECO:0000256" key="6">
    <source>
        <dbReference type="ARBA" id="ARBA00022837"/>
    </source>
</evidence>
<keyword evidence="2" id="KW-0813">Transport</keyword>
<comment type="subcellular location">
    <subcellularLocation>
        <location evidence="1">Membrane</location>
        <topology evidence="1">Multi-pass membrane protein</topology>
    </subcellularLocation>
</comment>
<dbReference type="GeneID" id="64705848"/>
<feature type="transmembrane region" description="Helical" evidence="14">
    <location>
        <begin position="259"/>
        <end position="280"/>
    </location>
</feature>
<dbReference type="GO" id="GO:0005891">
    <property type="term" value="C:voltage-gated calcium channel complex"/>
    <property type="evidence" value="ECO:0007669"/>
    <property type="project" value="TreeGrafter"/>
</dbReference>
<evidence type="ECO:0000256" key="13">
    <source>
        <dbReference type="SAM" id="MobiDB-lite"/>
    </source>
</evidence>
<evidence type="ECO:0000256" key="5">
    <source>
        <dbReference type="ARBA" id="ARBA00022692"/>
    </source>
</evidence>
<dbReference type="PANTHER" id="PTHR45628:SF7">
    <property type="entry name" value="VOLTAGE-DEPENDENT CALCIUM CHANNEL TYPE A SUBUNIT ALPHA-1"/>
    <property type="match status" value="1"/>
</dbReference>
<gene>
    <name evidence="16" type="ORF">F5147DRAFT_817060</name>
</gene>
<evidence type="ECO:0000256" key="11">
    <source>
        <dbReference type="ARBA" id="ARBA00023180"/>
    </source>
</evidence>
<evidence type="ECO:0000256" key="7">
    <source>
        <dbReference type="ARBA" id="ARBA00022882"/>
    </source>
</evidence>
<evidence type="ECO:0000313" key="16">
    <source>
        <dbReference type="EMBL" id="KAG2096714.1"/>
    </source>
</evidence>
<keyword evidence="11" id="KW-0325">Glycoprotein</keyword>
<keyword evidence="12" id="KW-0407">Ion channel</keyword>
<dbReference type="Gene3D" id="1.10.287.70">
    <property type="match status" value="1"/>
</dbReference>
<evidence type="ECO:0000256" key="14">
    <source>
        <dbReference type="SAM" id="Phobius"/>
    </source>
</evidence>
<keyword evidence="8 14" id="KW-1133">Transmembrane helix</keyword>
<dbReference type="EMBL" id="JABBWM010000068">
    <property type="protein sequence ID" value="KAG2096714.1"/>
    <property type="molecule type" value="Genomic_DNA"/>
</dbReference>
<dbReference type="Pfam" id="PF00520">
    <property type="entry name" value="Ion_trans"/>
    <property type="match status" value="1"/>
</dbReference>
<evidence type="ECO:0000256" key="4">
    <source>
        <dbReference type="ARBA" id="ARBA00022673"/>
    </source>
</evidence>
<evidence type="ECO:0000256" key="12">
    <source>
        <dbReference type="ARBA" id="ARBA00023303"/>
    </source>
</evidence>
<dbReference type="AlphaFoldDB" id="A0A9P7EXM1"/>
<dbReference type="Proteomes" id="UP000823399">
    <property type="component" value="Unassembled WGS sequence"/>
</dbReference>
<dbReference type="RefSeq" id="XP_041288306.1">
    <property type="nucleotide sequence ID" value="XM_041443589.1"/>
</dbReference>
<evidence type="ECO:0000256" key="10">
    <source>
        <dbReference type="ARBA" id="ARBA00023136"/>
    </source>
</evidence>
<evidence type="ECO:0000256" key="2">
    <source>
        <dbReference type="ARBA" id="ARBA00022448"/>
    </source>
</evidence>
<dbReference type="InterPro" id="IPR005821">
    <property type="entry name" value="Ion_trans_dom"/>
</dbReference>
<dbReference type="OrthoDB" id="2693331at2759"/>
<keyword evidence="3" id="KW-0109">Calcium transport</keyword>
<protein>
    <recommendedName>
        <fullName evidence="15">Ion transport domain-containing protein</fullName>
    </recommendedName>
</protein>
<keyword evidence="4" id="KW-0107">Calcium channel</keyword>
<evidence type="ECO:0000313" key="17">
    <source>
        <dbReference type="Proteomes" id="UP000823399"/>
    </source>
</evidence>
<reference evidence="16" key="1">
    <citation type="journal article" date="2020" name="New Phytol.">
        <title>Comparative genomics reveals dynamic genome evolution in host specialist ectomycorrhizal fungi.</title>
        <authorList>
            <person name="Lofgren L.A."/>
            <person name="Nguyen N.H."/>
            <person name="Vilgalys R."/>
            <person name="Ruytinx J."/>
            <person name="Liao H.L."/>
            <person name="Branco S."/>
            <person name="Kuo A."/>
            <person name="LaButti K."/>
            <person name="Lipzen A."/>
            <person name="Andreopoulos W."/>
            <person name="Pangilinan J."/>
            <person name="Riley R."/>
            <person name="Hundley H."/>
            <person name="Na H."/>
            <person name="Barry K."/>
            <person name="Grigoriev I.V."/>
            <person name="Stajich J.E."/>
            <person name="Kennedy P.G."/>
        </authorList>
    </citation>
    <scope>NUCLEOTIDE SEQUENCE</scope>
    <source>
        <strain evidence="16">FC423</strain>
    </source>
</reference>
<keyword evidence="10 14" id="KW-0472">Membrane</keyword>
<keyword evidence="17" id="KW-1185">Reference proteome</keyword>
<accession>A0A9P7EXM1</accession>
<organism evidence="16 17">
    <name type="scientific">Suillus discolor</name>
    <dbReference type="NCBI Taxonomy" id="1912936"/>
    <lineage>
        <taxon>Eukaryota</taxon>
        <taxon>Fungi</taxon>
        <taxon>Dikarya</taxon>
        <taxon>Basidiomycota</taxon>
        <taxon>Agaricomycotina</taxon>
        <taxon>Agaricomycetes</taxon>
        <taxon>Agaricomycetidae</taxon>
        <taxon>Boletales</taxon>
        <taxon>Suillineae</taxon>
        <taxon>Suillaceae</taxon>
        <taxon>Suillus</taxon>
    </lineage>
</organism>
<feature type="region of interest" description="Disordered" evidence="13">
    <location>
        <begin position="1"/>
        <end position="26"/>
    </location>
</feature>
<evidence type="ECO:0000256" key="9">
    <source>
        <dbReference type="ARBA" id="ARBA00023065"/>
    </source>
</evidence>
<proteinExistence type="predicted"/>
<keyword evidence="5 14" id="KW-0812">Transmembrane</keyword>
<dbReference type="PANTHER" id="PTHR45628">
    <property type="entry name" value="VOLTAGE-DEPENDENT CALCIUM CHANNEL TYPE A SUBUNIT ALPHA-1"/>
    <property type="match status" value="1"/>
</dbReference>
<evidence type="ECO:0000256" key="1">
    <source>
        <dbReference type="ARBA" id="ARBA00004141"/>
    </source>
</evidence>
<dbReference type="GO" id="GO:0098703">
    <property type="term" value="P:calcium ion import across plasma membrane"/>
    <property type="evidence" value="ECO:0007669"/>
    <property type="project" value="TreeGrafter"/>
</dbReference>
<name>A0A9P7EXM1_9AGAM</name>
<sequence>MGLGGTSAPPSPSLSPTLHPSVDGGRSVARRRASWAKLDAGQDPLCPNLSVTMEVGPSRISPRPFTADEDLVYFPDNGFFANALAYNGSSIYNELPYTAAQADPSSASLISTLESDLDSSKDRDNVHLTGTNSQLTLSAWEVLQAPPGGGRCVTVPHLPLSNEWAKSHSLFTIGWYIRLCSQGLYLPFGAGLSVSSLGVSSTDDDIIISDQEGDNPNSGIQSFDNIYYAVLQVVVVTSANGWSPIMYSIIDTEFFVSCFYFIVCILVLNIWLINLFVAVITNSFSAIRTDTQKSAFGLVVEEQEEEQLAQGILHPYVLVLGVSGSRVAHGTSAYQPPCHVGLCGAHSRHGDMNGRVRTKSWLLITLLKKSVDPHGPGGSHSNLPLFLTDHLRKQLKDGPADCYLAALCLDPRYVRGAILHNPLSLKIKIPHILSTAVPDILTSPTYVRVLKYLEIVIEAEFKSQHNPALKEKTAADIHEAFMRQFECYCIAEKLYSIKPSSVTEEPQIRQWHMYDAKTSHSAISTPLFPHPKNQPFINSFGSAQDDSAEDLEGMDTEWSEIW</sequence>
<feature type="domain" description="Ion transport" evidence="15">
    <location>
        <begin position="210"/>
        <end position="291"/>
    </location>
</feature>
<keyword evidence="7" id="KW-0851">Voltage-gated channel</keyword>
<keyword evidence="9" id="KW-0406">Ion transport</keyword>
<dbReference type="GO" id="GO:0008331">
    <property type="term" value="F:high voltage-gated calcium channel activity"/>
    <property type="evidence" value="ECO:0007669"/>
    <property type="project" value="TreeGrafter"/>
</dbReference>
<keyword evidence="6" id="KW-0106">Calcium</keyword>
<evidence type="ECO:0000259" key="15">
    <source>
        <dbReference type="Pfam" id="PF00520"/>
    </source>
</evidence>
<evidence type="ECO:0000256" key="3">
    <source>
        <dbReference type="ARBA" id="ARBA00022568"/>
    </source>
</evidence>
<feature type="transmembrane region" description="Helical" evidence="14">
    <location>
        <begin position="226"/>
        <end position="247"/>
    </location>
</feature>
<dbReference type="InterPro" id="IPR050599">
    <property type="entry name" value="VDCC_alpha-1_subunit"/>
</dbReference>
<evidence type="ECO:0000256" key="8">
    <source>
        <dbReference type="ARBA" id="ARBA00022989"/>
    </source>
</evidence>
<comment type="caution">
    <text evidence="16">The sequence shown here is derived from an EMBL/GenBank/DDBJ whole genome shotgun (WGS) entry which is preliminary data.</text>
</comment>